<dbReference type="InterPro" id="IPR001387">
    <property type="entry name" value="Cro/C1-type_HTH"/>
</dbReference>
<dbReference type="SUPFAM" id="SSF52540">
    <property type="entry name" value="P-loop containing nucleoside triphosphate hydrolases"/>
    <property type="match status" value="1"/>
</dbReference>
<evidence type="ECO:0000259" key="2">
    <source>
        <dbReference type="PROSITE" id="PS50943"/>
    </source>
</evidence>
<reference evidence="3" key="1">
    <citation type="submission" date="2022-06" db="EMBL/GenBank/DDBJ databases">
        <title>Sequencing the genomes of 1000 actinobacteria strains.</title>
        <authorList>
            <person name="Klenk H.-P."/>
        </authorList>
    </citation>
    <scope>NUCLEOTIDE SEQUENCE</scope>
    <source>
        <strain evidence="3">DSM 46694</strain>
    </source>
</reference>
<dbReference type="AlphaFoldDB" id="A0A9X2JZ78"/>
<dbReference type="CDD" id="cd00093">
    <property type="entry name" value="HTH_XRE"/>
    <property type="match status" value="1"/>
</dbReference>
<dbReference type="Proteomes" id="UP001139648">
    <property type="component" value="Unassembled WGS sequence"/>
</dbReference>
<dbReference type="Gene3D" id="1.10.260.40">
    <property type="entry name" value="lambda repressor-like DNA-binding domains"/>
    <property type="match status" value="1"/>
</dbReference>
<evidence type="ECO:0000313" key="4">
    <source>
        <dbReference type="Proteomes" id="UP001139648"/>
    </source>
</evidence>
<organism evidence="3 4">
    <name type="scientific">Nonomuraea thailandensis</name>
    <dbReference type="NCBI Taxonomy" id="1188745"/>
    <lineage>
        <taxon>Bacteria</taxon>
        <taxon>Bacillati</taxon>
        <taxon>Actinomycetota</taxon>
        <taxon>Actinomycetes</taxon>
        <taxon>Streptosporangiales</taxon>
        <taxon>Streptosporangiaceae</taxon>
        <taxon>Nonomuraea</taxon>
    </lineage>
</organism>
<keyword evidence="4" id="KW-1185">Reference proteome</keyword>
<dbReference type="InterPro" id="IPR027417">
    <property type="entry name" value="P-loop_NTPase"/>
</dbReference>
<feature type="domain" description="HTH cro/C1-type" evidence="2">
    <location>
        <begin position="1"/>
        <end position="47"/>
    </location>
</feature>
<dbReference type="InterPro" id="IPR041664">
    <property type="entry name" value="AAA_16"/>
</dbReference>
<feature type="region of interest" description="Disordered" evidence="1">
    <location>
        <begin position="219"/>
        <end position="246"/>
    </location>
</feature>
<dbReference type="Gene3D" id="3.40.50.300">
    <property type="entry name" value="P-loop containing nucleotide triphosphate hydrolases"/>
    <property type="match status" value="1"/>
</dbReference>
<proteinExistence type="predicted"/>
<protein>
    <submittedName>
        <fullName evidence="3">Transcriptional regulator with XRE-family HTH domain/predicted transcriptional regulator</fullName>
    </submittedName>
</protein>
<dbReference type="PROSITE" id="PS50943">
    <property type="entry name" value="HTH_CROC1"/>
    <property type="match status" value="1"/>
</dbReference>
<dbReference type="InterPro" id="IPR010982">
    <property type="entry name" value="Lambda_DNA-bd_dom_sf"/>
</dbReference>
<dbReference type="PANTHER" id="PTHR47691">
    <property type="entry name" value="REGULATOR-RELATED"/>
    <property type="match status" value="1"/>
</dbReference>
<name>A0A9X2JZ78_9ACTN</name>
<dbReference type="PANTHER" id="PTHR47691:SF3">
    <property type="entry name" value="HTH-TYPE TRANSCRIPTIONAL REGULATOR RV0890C-RELATED"/>
    <property type="match status" value="1"/>
</dbReference>
<sequence>MTQIQLADLSTVSVRAIRDLELGRTGQPRQATTQLIADGLGLTGRDRADFDAAAGHQAVTDTFQLIRDSEFARPPLSLNAIVGRDAEAHALADMLTSARLRLVAITGLSGIGKSRLALEVAELLHCSHGIPVLWSAPPEVQTPYLAAPVQGQLSGLIRHALDALFDPVGDSANRLSTLIGDQPTLLVLDGYDDVQAPADHLIPLLQKARGLRILRTVRRSGGMPGEQTSPLSPLSVPETGRGHSPDRLAEVSSVRMLVSRIRLVRPDFTLTAANAEAVAEICRRLDGVPAALEMAAPWLLVCEPQDLLTQVRADPFVVIGQPASDVGKPGLNTVLDEVVTLLPEAERTLMEHLITVEASMSITESAQLSGLSVATCGALVRRLVVHGVLRHEAGETMRFRVLNLIRHLPGYGSAARRFAAAT</sequence>
<gene>
    <name evidence="3" type="ORF">HD597_000475</name>
</gene>
<evidence type="ECO:0000313" key="3">
    <source>
        <dbReference type="EMBL" id="MCP2353455.1"/>
    </source>
</evidence>
<dbReference type="EMBL" id="JAMZEB010000001">
    <property type="protein sequence ID" value="MCP2353455.1"/>
    <property type="molecule type" value="Genomic_DNA"/>
</dbReference>
<comment type="caution">
    <text evidence="3">The sequence shown here is derived from an EMBL/GenBank/DDBJ whole genome shotgun (WGS) entry which is preliminary data.</text>
</comment>
<dbReference type="Pfam" id="PF13191">
    <property type="entry name" value="AAA_16"/>
    <property type="match status" value="1"/>
</dbReference>
<evidence type="ECO:0000256" key="1">
    <source>
        <dbReference type="SAM" id="MobiDB-lite"/>
    </source>
</evidence>
<dbReference type="GO" id="GO:0003677">
    <property type="term" value="F:DNA binding"/>
    <property type="evidence" value="ECO:0007669"/>
    <property type="project" value="InterPro"/>
</dbReference>
<accession>A0A9X2JZ78</accession>